<evidence type="ECO:0000313" key="1">
    <source>
        <dbReference type="EMBL" id="GME97029.1"/>
    </source>
</evidence>
<dbReference type="Proteomes" id="UP001165064">
    <property type="component" value="Unassembled WGS sequence"/>
</dbReference>
<evidence type="ECO:0000313" key="2">
    <source>
        <dbReference type="Proteomes" id="UP001165064"/>
    </source>
</evidence>
<protein>
    <submittedName>
        <fullName evidence="1">Unnamed protein product</fullName>
    </submittedName>
</protein>
<comment type="caution">
    <text evidence="1">The sequence shown here is derived from an EMBL/GenBank/DDBJ whole genome shotgun (WGS) entry which is preliminary data.</text>
</comment>
<dbReference type="EMBL" id="BSXS01009962">
    <property type="protein sequence ID" value="GME97029.1"/>
    <property type="molecule type" value="Genomic_DNA"/>
</dbReference>
<keyword evidence="2" id="KW-1185">Reference proteome</keyword>
<accession>A0ACB5TXU5</accession>
<gene>
    <name evidence="1" type="ORF">Amon02_001014500</name>
</gene>
<proteinExistence type="predicted"/>
<reference evidence="1" key="1">
    <citation type="submission" date="2023-04" db="EMBL/GenBank/DDBJ databases">
        <title>Ambrosiozyma monospora NBRC 10751.</title>
        <authorList>
            <person name="Ichikawa N."/>
            <person name="Sato H."/>
            <person name="Tonouchi N."/>
        </authorList>
    </citation>
    <scope>NUCLEOTIDE SEQUENCE</scope>
    <source>
        <strain evidence="1">NBRC 10751</strain>
    </source>
</reference>
<name>A0ACB5TXU5_AMBMO</name>
<organism evidence="1 2">
    <name type="scientific">Ambrosiozyma monospora</name>
    <name type="common">Yeast</name>
    <name type="synonym">Endomycopsis monosporus</name>
    <dbReference type="NCBI Taxonomy" id="43982"/>
    <lineage>
        <taxon>Eukaryota</taxon>
        <taxon>Fungi</taxon>
        <taxon>Dikarya</taxon>
        <taxon>Ascomycota</taxon>
        <taxon>Saccharomycotina</taxon>
        <taxon>Pichiomycetes</taxon>
        <taxon>Pichiales</taxon>
        <taxon>Pichiaceae</taxon>
        <taxon>Ambrosiozyma</taxon>
    </lineage>
</organism>
<sequence length="327" mass="37249">MDEEYGAYYTKEVFQILKREFSSPLEEMQKAILIIIKQCCAIDSIDKSFITEAKILDTFFENFWSRKVALDVKLSKMCRDACYSLAVKVGPSLIIDKILISMREESLPYRQMSVETATKIITGLGSFDLDDRQVERLLDGLLYSFQHGKESIFLNGFGSIMSSLGVRVQPHLMQIISALLYRLRNQDPETREQAADLIAQTAPVLKICGEDEMLIKLGTILYEGLGEAYPDVLGSLLGALQKIIENLSSIELLNPPVSQVLATLTPILRNRHEKVQETVINLIGDIAYNAKEYIHDREWMRISFELLEMLKAHKKRIRFSANNTFDN</sequence>